<dbReference type="AlphaFoldDB" id="A0A1I4IUI6"/>
<evidence type="ECO:0000313" key="2">
    <source>
        <dbReference type="EMBL" id="SFL57975.1"/>
    </source>
</evidence>
<dbReference type="InParanoid" id="A0A1I4IUI6"/>
<dbReference type="STRING" id="504800.SAMN04488085_113136"/>
<dbReference type="InterPro" id="IPR052514">
    <property type="entry name" value="SAM-dependent_MTase"/>
</dbReference>
<dbReference type="SUPFAM" id="SSF53335">
    <property type="entry name" value="S-adenosyl-L-methionine-dependent methyltransferases"/>
    <property type="match status" value="1"/>
</dbReference>
<dbReference type="GO" id="GO:0008168">
    <property type="term" value="F:methyltransferase activity"/>
    <property type="evidence" value="ECO:0007669"/>
    <property type="project" value="UniProtKB-KW"/>
</dbReference>
<sequence length="329" mass="36723">MTFPVREDRSPPEPLHAVAATLLRAVPPLWRRLPRRLRTHSRRIAPVNRALMALGGGPLVVADMRAGHRLIVDLRSGTEWFTYYTGEFDDRRIRVARAVVRRRPGVAVDAGANIGLWTVPLALEAAAAGSRVVAAEPVPANALRLAENLRLNGVEAHADIRRVALSDAPGRVTLTLREDFAAGAMTGNAAVLIDDGSDAQWDHLEVPAQPLDEVLDDLGRPSVSVIKSDLEGSEDRFLAGADRTFRSDRPVALAEWNAVYYDRRETRPTETTAPLLRDWDYRCLRRDAREWTVDHLFRSNRPLDNVLLVPAERVEEMIGLLRQTDREPL</sequence>
<accession>A0A1I4IUI6</accession>
<feature type="domain" description="Methyltransferase FkbM" evidence="1">
    <location>
        <begin position="109"/>
        <end position="282"/>
    </location>
</feature>
<keyword evidence="2" id="KW-0489">Methyltransferase</keyword>
<dbReference type="EMBL" id="FOSW01000013">
    <property type="protein sequence ID" value="SFL57975.1"/>
    <property type="molecule type" value="Genomic_DNA"/>
</dbReference>
<dbReference type="InterPro" id="IPR029063">
    <property type="entry name" value="SAM-dependent_MTases_sf"/>
</dbReference>
<dbReference type="GO" id="GO:0032259">
    <property type="term" value="P:methylation"/>
    <property type="evidence" value="ECO:0007669"/>
    <property type="project" value="UniProtKB-KW"/>
</dbReference>
<dbReference type="InterPro" id="IPR006342">
    <property type="entry name" value="FkbM_mtfrase"/>
</dbReference>
<organism evidence="2 3">
    <name type="scientific">Geodermatophilus ruber</name>
    <dbReference type="NCBI Taxonomy" id="504800"/>
    <lineage>
        <taxon>Bacteria</taxon>
        <taxon>Bacillati</taxon>
        <taxon>Actinomycetota</taxon>
        <taxon>Actinomycetes</taxon>
        <taxon>Geodermatophilales</taxon>
        <taxon>Geodermatophilaceae</taxon>
        <taxon>Geodermatophilus</taxon>
    </lineage>
</organism>
<dbReference type="Pfam" id="PF05050">
    <property type="entry name" value="Methyltransf_21"/>
    <property type="match status" value="1"/>
</dbReference>
<dbReference type="Proteomes" id="UP000199152">
    <property type="component" value="Unassembled WGS sequence"/>
</dbReference>
<reference evidence="2 3" key="1">
    <citation type="submission" date="2016-10" db="EMBL/GenBank/DDBJ databases">
        <authorList>
            <person name="de Groot N.N."/>
        </authorList>
    </citation>
    <scope>NUCLEOTIDE SEQUENCE [LARGE SCALE GENOMIC DNA]</scope>
    <source>
        <strain evidence="2 3">DSM 45317</strain>
    </source>
</reference>
<gene>
    <name evidence="2" type="ORF">SAMN04488085_113136</name>
</gene>
<evidence type="ECO:0000259" key="1">
    <source>
        <dbReference type="Pfam" id="PF05050"/>
    </source>
</evidence>
<name>A0A1I4IUI6_9ACTN</name>
<dbReference type="OrthoDB" id="7542440at2"/>
<proteinExistence type="predicted"/>
<keyword evidence="2" id="KW-0808">Transferase</keyword>
<evidence type="ECO:0000313" key="3">
    <source>
        <dbReference type="Proteomes" id="UP000199152"/>
    </source>
</evidence>
<dbReference type="NCBIfam" id="TIGR01444">
    <property type="entry name" value="fkbM_fam"/>
    <property type="match status" value="1"/>
</dbReference>
<dbReference type="Gene3D" id="3.40.50.150">
    <property type="entry name" value="Vaccinia Virus protein VP39"/>
    <property type="match status" value="1"/>
</dbReference>
<dbReference type="PANTHER" id="PTHR34203:SF15">
    <property type="entry name" value="SLL1173 PROTEIN"/>
    <property type="match status" value="1"/>
</dbReference>
<dbReference type="RefSeq" id="WP_091328059.1">
    <property type="nucleotide sequence ID" value="NZ_FOSW01000013.1"/>
</dbReference>
<protein>
    <submittedName>
        <fullName evidence="2">Methyltransferase, FkbM family</fullName>
    </submittedName>
</protein>
<dbReference type="PANTHER" id="PTHR34203">
    <property type="entry name" value="METHYLTRANSFERASE, FKBM FAMILY PROTEIN"/>
    <property type="match status" value="1"/>
</dbReference>
<keyword evidence="3" id="KW-1185">Reference proteome</keyword>